<feature type="compositionally biased region" description="Polar residues" evidence="1">
    <location>
        <begin position="297"/>
        <end position="306"/>
    </location>
</feature>
<dbReference type="STRING" id="59895.A0A103YC70"/>
<feature type="compositionally biased region" description="Polar residues" evidence="1">
    <location>
        <begin position="157"/>
        <end position="175"/>
    </location>
</feature>
<feature type="compositionally biased region" description="Polar residues" evidence="1">
    <location>
        <begin position="103"/>
        <end position="112"/>
    </location>
</feature>
<dbReference type="Gramene" id="KVI06400">
    <property type="protein sequence ID" value="KVI06400"/>
    <property type="gene ID" value="Ccrd_015256"/>
</dbReference>
<feature type="compositionally biased region" description="Low complexity" evidence="1">
    <location>
        <begin position="88"/>
        <end position="98"/>
    </location>
</feature>
<gene>
    <name evidence="2" type="ORF">Ccrd_015256</name>
</gene>
<accession>A0A103YC70</accession>
<dbReference type="AlphaFoldDB" id="A0A103YC70"/>
<protein>
    <submittedName>
        <fullName evidence="2">Uncharacterized protein</fullName>
    </submittedName>
</protein>
<feature type="region of interest" description="Disordered" evidence="1">
    <location>
        <begin position="57"/>
        <end position="175"/>
    </location>
</feature>
<proteinExistence type="predicted"/>
<reference evidence="2 3" key="1">
    <citation type="journal article" date="2016" name="Sci. Rep.">
        <title>The genome sequence of the outbreeding globe artichoke constructed de novo incorporating a phase-aware low-pass sequencing strategy of F1 progeny.</title>
        <authorList>
            <person name="Scaglione D."/>
            <person name="Reyes-Chin-Wo S."/>
            <person name="Acquadro A."/>
            <person name="Froenicke L."/>
            <person name="Portis E."/>
            <person name="Beitel C."/>
            <person name="Tirone M."/>
            <person name="Mauro R."/>
            <person name="Lo Monaco A."/>
            <person name="Mauromicale G."/>
            <person name="Faccioli P."/>
            <person name="Cattivelli L."/>
            <person name="Rieseberg L."/>
            <person name="Michelmore R."/>
            <person name="Lanteri S."/>
        </authorList>
    </citation>
    <scope>NUCLEOTIDE SEQUENCE [LARGE SCALE GENOMIC DNA]</scope>
    <source>
        <strain evidence="2">2C</strain>
    </source>
</reference>
<comment type="caution">
    <text evidence="2">The sequence shown here is derived from an EMBL/GenBank/DDBJ whole genome shotgun (WGS) entry which is preliminary data.</text>
</comment>
<feature type="region of interest" description="Disordered" evidence="1">
    <location>
        <begin position="264"/>
        <end position="373"/>
    </location>
</feature>
<dbReference type="Proteomes" id="UP000243975">
    <property type="component" value="Unassembled WGS sequence"/>
</dbReference>
<feature type="compositionally biased region" description="Basic and acidic residues" evidence="1">
    <location>
        <begin position="272"/>
        <end position="282"/>
    </location>
</feature>
<feature type="compositionally biased region" description="Basic and acidic residues" evidence="1">
    <location>
        <begin position="353"/>
        <end position="368"/>
    </location>
</feature>
<organism evidence="2 3">
    <name type="scientific">Cynara cardunculus var. scolymus</name>
    <name type="common">Globe artichoke</name>
    <name type="synonym">Cynara scolymus</name>
    <dbReference type="NCBI Taxonomy" id="59895"/>
    <lineage>
        <taxon>Eukaryota</taxon>
        <taxon>Viridiplantae</taxon>
        <taxon>Streptophyta</taxon>
        <taxon>Embryophyta</taxon>
        <taxon>Tracheophyta</taxon>
        <taxon>Spermatophyta</taxon>
        <taxon>Magnoliopsida</taxon>
        <taxon>eudicotyledons</taxon>
        <taxon>Gunneridae</taxon>
        <taxon>Pentapetalae</taxon>
        <taxon>asterids</taxon>
        <taxon>campanulids</taxon>
        <taxon>Asterales</taxon>
        <taxon>Asteraceae</taxon>
        <taxon>Carduoideae</taxon>
        <taxon>Cardueae</taxon>
        <taxon>Carduinae</taxon>
        <taxon>Cynara</taxon>
    </lineage>
</organism>
<evidence type="ECO:0000313" key="2">
    <source>
        <dbReference type="EMBL" id="KVI06400.1"/>
    </source>
</evidence>
<dbReference type="EMBL" id="LEKV01001831">
    <property type="protein sequence ID" value="KVI06400.1"/>
    <property type="molecule type" value="Genomic_DNA"/>
</dbReference>
<evidence type="ECO:0000256" key="1">
    <source>
        <dbReference type="SAM" id="MobiDB-lite"/>
    </source>
</evidence>
<name>A0A103YC70_CYNCS</name>
<evidence type="ECO:0000313" key="3">
    <source>
        <dbReference type="Proteomes" id="UP000243975"/>
    </source>
</evidence>
<dbReference type="OMA" id="FMINVIE"/>
<feature type="region of interest" description="Disordered" evidence="1">
    <location>
        <begin position="410"/>
        <end position="429"/>
    </location>
</feature>
<dbReference type="PANTHER" id="PTHR34468">
    <property type="entry name" value="MICROTUBULE-ASSOCIATED FUTSCH-LIKE PROTEIN"/>
    <property type="match status" value="1"/>
</dbReference>
<sequence length="429" mass="46974">MSTSMRFWRHLLKNTDNESNIIPNFILNSSYLLSNHLDLLLFPAINKHHMEDTLKDQASVHESKGGKSAKLLRYPLRSASKSKEDKLPASSPSIASASRRGKPTSSVSQSVSVLDMSAKEKSAKPPRRLSIPNKSTPSPAPKSTGYSTPISEARANRSGNFKGNSGTPGSDVSRSLSRRKFTVLSSASYWLSHIKLSEAAAKHHLSLGFFKLALEAGCENVQLLRDELKSYAARHNLLDLGESAREVFQSYEIPESIEQFQVSETCSQVPEEGSRSLDDDAHSLSSATGVSKLKPRSLNNTASSAAKESARETAQKGNPVPRIKAPLNKKMANQSPALEAGHGKMPKNSKKQSKQESNKEKHQVKTEGMEPADEEGNEIFVQIELFGNIIIMTVFYLAAQLNTSLEEAVTEENKENVDAPPTEEMSLEA</sequence>
<keyword evidence="3" id="KW-1185">Reference proteome</keyword>
<dbReference type="PANTHER" id="PTHR34468:SF2">
    <property type="entry name" value="MICROTUBULE-ASSOCIATED FUTSCH-LIKE PROTEIN"/>
    <property type="match status" value="1"/>
</dbReference>